<keyword evidence="4" id="KW-1185">Reference proteome</keyword>
<dbReference type="AlphaFoldDB" id="A0A852U5N9"/>
<reference evidence="3 4" key="1">
    <citation type="submission" date="2020-07" db="EMBL/GenBank/DDBJ databases">
        <title>Sequencing the genomes of 1000 actinobacteria strains.</title>
        <authorList>
            <person name="Klenk H.-P."/>
        </authorList>
    </citation>
    <scope>NUCLEOTIDE SEQUENCE [LARGE SCALE GENOMIC DNA]</scope>
    <source>
        <strain evidence="3 4">CXB654</strain>
    </source>
</reference>
<proteinExistence type="predicted"/>
<feature type="domain" description="CAAX prenyl protease 2/Lysostaphin resistance protein A-like" evidence="2">
    <location>
        <begin position="4"/>
        <end position="56"/>
    </location>
</feature>
<dbReference type="InterPro" id="IPR003675">
    <property type="entry name" value="Rce1/LyrA-like_dom"/>
</dbReference>
<dbReference type="RefSeq" id="WP_179646339.1">
    <property type="nucleotide sequence ID" value="NZ_BAAAYY010000005.1"/>
</dbReference>
<dbReference type="GO" id="GO:0080120">
    <property type="term" value="P:CAAX-box protein maturation"/>
    <property type="evidence" value="ECO:0007669"/>
    <property type="project" value="UniProtKB-ARBA"/>
</dbReference>
<keyword evidence="1" id="KW-1133">Transmembrane helix</keyword>
<evidence type="ECO:0000313" key="3">
    <source>
        <dbReference type="EMBL" id="NYE50937.1"/>
    </source>
</evidence>
<dbReference type="Pfam" id="PF02517">
    <property type="entry name" value="Rce1-like"/>
    <property type="match status" value="1"/>
</dbReference>
<name>A0A852U5N9_9ACTN</name>
<dbReference type="GO" id="GO:0006508">
    <property type="term" value="P:proteolysis"/>
    <property type="evidence" value="ECO:0007669"/>
    <property type="project" value="UniProtKB-KW"/>
</dbReference>
<sequence>MTSAAVNFALIFVFAGLGEEFGWRGPALPRLQQSRGPLAASVLVGLMWFAWYLPLGFGTRE</sequence>
<protein>
    <submittedName>
        <fullName evidence="3">Membrane protease YdiL (CAAX protease family)</fullName>
    </submittedName>
</protein>
<dbReference type="GO" id="GO:0004175">
    <property type="term" value="F:endopeptidase activity"/>
    <property type="evidence" value="ECO:0007669"/>
    <property type="project" value="UniProtKB-ARBA"/>
</dbReference>
<comment type="caution">
    <text evidence="3">The sequence shown here is derived from an EMBL/GenBank/DDBJ whole genome shotgun (WGS) entry which is preliminary data.</text>
</comment>
<dbReference type="EMBL" id="JACCCC010000001">
    <property type="protein sequence ID" value="NYE50937.1"/>
    <property type="molecule type" value="Genomic_DNA"/>
</dbReference>
<keyword evidence="1" id="KW-0812">Transmembrane</keyword>
<accession>A0A852U5N9</accession>
<evidence type="ECO:0000313" key="4">
    <source>
        <dbReference type="Proteomes" id="UP000589036"/>
    </source>
</evidence>
<evidence type="ECO:0000259" key="2">
    <source>
        <dbReference type="Pfam" id="PF02517"/>
    </source>
</evidence>
<gene>
    <name evidence="3" type="ORF">HDA32_006057</name>
</gene>
<organism evidence="3 4">
    <name type="scientific">Spinactinospora alkalitolerans</name>
    <dbReference type="NCBI Taxonomy" id="687207"/>
    <lineage>
        <taxon>Bacteria</taxon>
        <taxon>Bacillati</taxon>
        <taxon>Actinomycetota</taxon>
        <taxon>Actinomycetes</taxon>
        <taxon>Streptosporangiales</taxon>
        <taxon>Nocardiopsidaceae</taxon>
        <taxon>Spinactinospora</taxon>
    </lineage>
</organism>
<keyword evidence="1" id="KW-0472">Membrane</keyword>
<keyword evidence="3" id="KW-0378">Hydrolase</keyword>
<evidence type="ECO:0000256" key="1">
    <source>
        <dbReference type="SAM" id="Phobius"/>
    </source>
</evidence>
<dbReference type="Proteomes" id="UP000589036">
    <property type="component" value="Unassembled WGS sequence"/>
</dbReference>
<feature type="transmembrane region" description="Helical" evidence="1">
    <location>
        <begin position="34"/>
        <end position="53"/>
    </location>
</feature>
<keyword evidence="3" id="KW-0645">Protease</keyword>